<gene>
    <name evidence="1" type="ORF">BRYFOR_08182</name>
</gene>
<comment type="caution">
    <text evidence="1">The sequence shown here is derived from an EMBL/GenBank/DDBJ whole genome shotgun (WGS) entry which is preliminary data.</text>
</comment>
<keyword evidence="2" id="KW-1185">Reference proteome</keyword>
<evidence type="ECO:0000313" key="1">
    <source>
        <dbReference type="EMBL" id="EET59808.1"/>
    </source>
</evidence>
<name>C6LHR8_9FIRM</name>
<dbReference type="EMBL" id="ACCL02000015">
    <property type="protein sequence ID" value="EET59808.1"/>
    <property type="molecule type" value="Genomic_DNA"/>
</dbReference>
<reference evidence="1" key="1">
    <citation type="submission" date="2009-07" db="EMBL/GenBank/DDBJ databases">
        <authorList>
            <person name="Weinstock G."/>
            <person name="Sodergren E."/>
            <person name="Clifton S."/>
            <person name="Fulton L."/>
            <person name="Fulton B."/>
            <person name="Courtney L."/>
            <person name="Fronick C."/>
            <person name="Harrison M."/>
            <person name="Strong C."/>
            <person name="Farmer C."/>
            <person name="Delahaunty K."/>
            <person name="Markovic C."/>
            <person name="Hall O."/>
            <person name="Minx P."/>
            <person name="Tomlinson C."/>
            <person name="Mitreva M."/>
            <person name="Nelson J."/>
            <person name="Hou S."/>
            <person name="Wollam A."/>
            <person name="Pepin K.H."/>
            <person name="Johnson M."/>
            <person name="Bhonagiri V."/>
            <person name="Nash W.E."/>
            <person name="Warren W."/>
            <person name="Chinwalla A."/>
            <person name="Mardis E.R."/>
            <person name="Wilson R.K."/>
        </authorList>
    </citation>
    <scope>NUCLEOTIDE SEQUENCE [LARGE SCALE GENOMIC DNA]</scope>
    <source>
        <strain evidence="1">DSM 14469</strain>
    </source>
</reference>
<proteinExistence type="predicted"/>
<organism evidence="1 2">
    <name type="scientific">Marvinbryantia formatexigens DSM 14469</name>
    <dbReference type="NCBI Taxonomy" id="478749"/>
    <lineage>
        <taxon>Bacteria</taxon>
        <taxon>Bacillati</taxon>
        <taxon>Bacillota</taxon>
        <taxon>Clostridia</taxon>
        <taxon>Lachnospirales</taxon>
        <taxon>Lachnospiraceae</taxon>
        <taxon>Marvinbryantia</taxon>
    </lineage>
</organism>
<evidence type="ECO:0000313" key="2">
    <source>
        <dbReference type="Proteomes" id="UP000005561"/>
    </source>
</evidence>
<dbReference type="Proteomes" id="UP000005561">
    <property type="component" value="Unassembled WGS sequence"/>
</dbReference>
<accession>C6LHR8</accession>
<sequence length="41" mass="4647">MLSAFVGRRHDGTRMSALQAEEKAVCGQHILLFCGFLHMRK</sequence>
<protein>
    <submittedName>
        <fullName evidence="1">Uncharacterized protein</fullName>
    </submittedName>
</protein>
<dbReference type="AlphaFoldDB" id="C6LHR8"/>